<evidence type="ECO:0000313" key="1">
    <source>
        <dbReference type="EMBL" id="KAE8728278.1"/>
    </source>
</evidence>
<reference evidence="1" key="1">
    <citation type="submission" date="2019-09" db="EMBL/GenBank/DDBJ databases">
        <title>Draft genome information of white flower Hibiscus syriacus.</title>
        <authorList>
            <person name="Kim Y.-M."/>
        </authorList>
    </citation>
    <scope>NUCLEOTIDE SEQUENCE [LARGE SCALE GENOMIC DNA]</scope>
    <source>
        <strain evidence="1">YM2019G1</strain>
    </source>
</reference>
<keyword evidence="2" id="KW-1185">Reference proteome</keyword>
<name>A0A6A3CM33_HIBSY</name>
<organism evidence="1 2">
    <name type="scientific">Hibiscus syriacus</name>
    <name type="common">Rose of Sharon</name>
    <dbReference type="NCBI Taxonomy" id="106335"/>
    <lineage>
        <taxon>Eukaryota</taxon>
        <taxon>Viridiplantae</taxon>
        <taxon>Streptophyta</taxon>
        <taxon>Embryophyta</taxon>
        <taxon>Tracheophyta</taxon>
        <taxon>Spermatophyta</taxon>
        <taxon>Magnoliopsida</taxon>
        <taxon>eudicotyledons</taxon>
        <taxon>Gunneridae</taxon>
        <taxon>Pentapetalae</taxon>
        <taxon>rosids</taxon>
        <taxon>malvids</taxon>
        <taxon>Malvales</taxon>
        <taxon>Malvaceae</taxon>
        <taxon>Malvoideae</taxon>
        <taxon>Hibiscus</taxon>
    </lineage>
</organism>
<evidence type="ECO:0000313" key="2">
    <source>
        <dbReference type="Proteomes" id="UP000436088"/>
    </source>
</evidence>
<dbReference type="EMBL" id="VEPZ02000270">
    <property type="protein sequence ID" value="KAE8728278.1"/>
    <property type="molecule type" value="Genomic_DNA"/>
</dbReference>
<protein>
    <submittedName>
        <fullName evidence="1">Uncharacterized protein</fullName>
    </submittedName>
</protein>
<sequence length="334" mass="38715">MYENWKEPGNVEALKLTRAKDCSRKYWRRPHFCSELCIELRLLVAMQYHCIYCCFYSKITIISGQLDGLAMVMHRNHEGPAIFEMLNEALKVAMPFVLVSFLSILRSSWGKGELEEGMKKFQDLINDNPRDFPALSLPEEGSTGQFEIYESLVPEEFPQRGFLDDVVLEAKTKSRKWLQRDFKAEFSYKNLARNDLVFRAASGMPEENFREEMEADTKTEMKALFEMHLGRFKSGLQPLFKERIVWGINGSWEFREQFFEEQCRNTQEYCHALVGRNEFAPMCVIVVVGGPSPEVNTVDPNSVHPKSEWTAGGIALLIGKHTERIFRKHLESEF</sequence>
<dbReference type="AlphaFoldDB" id="A0A6A3CM33"/>
<accession>A0A6A3CM33</accession>
<comment type="caution">
    <text evidence="1">The sequence shown here is derived from an EMBL/GenBank/DDBJ whole genome shotgun (WGS) entry which is preliminary data.</text>
</comment>
<gene>
    <name evidence="1" type="ORF">F3Y22_tig00004630pilonHSYRG00097</name>
</gene>
<proteinExistence type="predicted"/>
<dbReference type="Proteomes" id="UP000436088">
    <property type="component" value="Unassembled WGS sequence"/>
</dbReference>